<evidence type="ECO:0000256" key="9">
    <source>
        <dbReference type="SAM" id="Phobius"/>
    </source>
</evidence>
<evidence type="ECO:0000256" key="5">
    <source>
        <dbReference type="ARBA" id="ARBA00022927"/>
    </source>
</evidence>
<dbReference type="GO" id="GO:0034067">
    <property type="term" value="P:protein localization to Golgi apparatus"/>
    <property type="evidence" value="ECO:0007669"/>
    <property type="project" value="TreeGrafter"/>
</dbReference>
<dbReference type="PANTHER" id="PTHR12952:SF0">
    <property type="entry name" value="PROTEIN SYS1 HOMOLOG"/>
    <property type="match status" value="1"/>
</dbReference>
<comment type="caution">
    <text evidence="10">The sequence shown here is derived from an EMBL/GenBank/DDBJ whole genome shotgun (WGS) entry which is preliminary data.</text>
</comment>
<gene>
    <name evidence="10" type="ORF">POCULU_LOCUS6179</name>
</gene>
<evidence type="ECO:0000256" key="4">
    <source>
        <dbReference type="ARBA" id="ARBA00022692"/>
    </source>
</evidence>
<sequence length="162" mass="18192">MPRGRAFRTTIWDPLLIICQIIALQTLYYTSISVIILFTLLITGNDITLDHILDYREFRADTVLGWTLCFAWIANAVVGYYSGHIPTTFVWWVLNATTCCIMIFGGELYCMRKEMEPIVLDDGENGNSGTNAGLLGGSSVVKGKRNEDVGYELVSLEEIEIR</sequence>
<keyword evidence="4 9" id="KW-0812">Transmembrane</keyword>
<feature type="transmembrane region" description="Helical" evidence="9">
    <location>
        <begin position="15"/>
        <end position="42"/>
    </location>
</feature>
<dbReference type="GO" id="GO:0000139">
    <property type="term" value="C:Golgi membrane"/>
    <property type="evidence" value="ECO:0007669"/>
    <property type="project" value="UniProtKB-SubCell"/>
</dbReference>
<evidence type="ECO:0000256" key="6">
    <source>
        <dbReference type="ARBA" id="ARBA00022989"/>
    </source>
</evidence>
<comment type="similarity">
    <text evidence="2">Belongs to the SYS1 family.</text>
</comment>
<evidence type="ECO:0000256" key="8">
    <source>
        <dbReference type="ARBA" id="ARBA00023136"/>
    </source>
</evidence>
<evidence type="ECO:0000313" key="11">
    <source>
        <dbReference type="Proteomes" id="UP000789572"/>
    </source>
</evidence>
<dbReference type="GO" id="GO:0005829">
    <property type="term" value="C:cytosol"/>
    <property type="evidence" value="ECO:0007669"/>
    <property type="project" value="GOC"/>
</dbReference>
<dbReference type="GO" id="GO:0005802">
    <property type="term" value="C:trans-Golgi network"/>
    <property type="evidence" value="ECO:0007669"/>
    <property type="project" value="TreeGrafter"/>
</dbReference>
<dbReference type="AlphaFoldDB" id="A0A9N9BR34"/>
<evidence type="ECO:0000313" key="10">
    <source>
        <dbReference type="EMBL" id="CAG8574780.1"/>
    </source>
</evidence>
<proteinExistence type="inferred from homology"/>
<dbReference type="GO" id="GO:0006895">
    <property type="term" value="P:Golgi to endosome transport"/>
    <property type="evidence" value="ECO:0007669"/>
    <property type="project" value="TreeGrafter"/>
</dbReference>
<keyword evidence="11" id="KW-1185">Reference proteome</keyword>
<evidence type="ECO:0000256" key="1">
    <source>
        <dbReference type="ARBA" id="ARBA00004653"/>
    </source>
</evidence>
<keyword evidence="3" id="KW-0813">Transport</keyword>
<accession>A0A9N9BR34</accession>
<dbReference type="InterPro" id="IPR019185">
    <property type="entry name" value="Integral_membrane_SYS1-rel"/>
</dbReference>
<feature type="transmembrane region" description="Helical" evidence="9">
    <location>
        <begin position="63"/>
        <end position="83"/>
    </location>
</feature>
<keyword evidence="5" id="KW-0653">Protein transport</keyword>
<keyword evidence="6 9" id="KW-1133">Transmembrane helix</keyword>
<organism evidence="10 11">
    <name type="scientific">Paraglomus occultum</name>
    <dbReference type="NCBI Taxonomy" id="144539"/>
    <lineage>
        <taxon>Eukaryota</taxon>
        <taxon>Fungi</taxon>
        <taxon>Fungi incertae sedis</taxon>
        <taxon>Mucoromycota</taxon>
        <taxon>Glomeromycotina</taxon>
        <taxon>Glomeromycetes</taxon>
        <taxon>Paraglomerales</taxon>
        <taxon>Paraglomeraceae</taxon>
        <taxon>Paraglomus</taxon>
    </lineage>
</organism>
<evidence type="ECO:0000256" key="2">
    <source>
        <dbReference type="ARBA" id="ARBA00008160"/>
    </source>
</evidence>
<comment type="subcellular location">
    <subcellularLocation>
        <location evidence="1">Golgi apparatus membrane</location>
        <topology evidence="1">Multi-pass membrane protein</topology>
    </subcellularLocation>
</comment>
<dbReference type="Pfam" id="PF09801">
    <property type="entry name" value="SYS1"/>
    <property type="match status" value="1"/>
</dbReference>
<dbReference type="EMBL" id="CAJVPJ010001088">
    <property type="protein sequence ID" value="CAG8574780.1"/>
    <property type="molecule type" value="Genomic_DNA"/>
</dbReference>
<dbReference type="PANTHER" id="PTHR12952">
    <property type="entry name" value="SYS1"/>
    <property type="match status" value="1"/>
</dbReference>
<protein>
    <submittedName>
        <fullName evidence="10">6364_t:CDS:1</fullName>
    </submittedName>
</protein>
<name>A0A9N9BR34_9GLOM</name>
<dbReference type="GO" id="GO:0043001">
    <property type="term" value="P:Golgi to plasma membrane protein transport"/>
    <property type="evidence" value="ECO:0007669"/>
    <property type="project" value="TreeGrafter"/>
</dbReference>
<keyword evidence="7" id="KW-0333">Golgi apparatus</keyword>
<keyword evidence="8 9" id="KW-0472">Membrane</keyword>
<feature type="transmembrane region" description="Helical" evidence="9">
    <location>
        <begin position="89"/>
        <end position="110"/>
    </location>
</feature>
<dbReference type="Proteomes" id="UP000789572">
    <property type="component" value="Unassembled WGS sequence"/>
</dbReference>
<evidence type="ECO:0000256" key="7">
    <source>
        <dbReference type="ARBA" id="ARBA00023034"/>
    </source>
</evidence>
<reference evidence="10" key="1">
    <citation type="submission" date="2021-06" db="EMBL/GenBank/DDBJ databases">
        <authorList>
            <person name="Kallberg Y."/>
            <person name="Tangrot J."/>
            <person name="Rosling A."/>
        </authorList>
    </citation>
    <scope>NUCLEOTIDE SEQUENCE</scope>
    <source>
        <strain evidence="10">IA702</strain>
    </source>
</reference>
<evidence type="ECO:0000256" key="3">
    <source>
        <dbReference type="ARBA" id="ARBA00022448"/>
    </source>
</evidence>
<dbReference type="OrthoDB" id="542931at2759"/>